<dbReference type="OrthoDB" id="9810385at2"/>
<dbReference type="Pfam" id="PF08937">
    <property type="entry name" value="ThsB_TIR"/>
    <property type="match status" value="1"/>
</dbReference>
<proteinExistence type="predicted"/>
<organism evidence="2 3">
    <name type="scientific">Akkermansia muciniphila</name>
    <dbReference type="NCBI Taxonomy" id="239935"/>
    <lineage>
        <taxon>Bacteria</taxon>
        <taxon>Pseudomonadati</taxon>
        <taxon>Verrucomicrobiota</taxon>
        <taxon>Verrucomicrobiia</taxon>
        <taxon>Verrucomicrobiales</taxon>
        <taxon>Akkermansiaceae</taxon>
        <taxon>Akkermansia</taxon>
    </lineage>
</organism>
<dbReference type="RefSeq" id="WP_102712509.1">
    <property type="nucleotide sequence ID" value="NZ_PJKA01000006.1"/>
</dbReference>
<name>A0A2N8HF12_9BACT</name>
<feature type="domain" description="Thoeris protein ThsB TIR-like" evidence="1">
    <location>
        <begin position="8"/>
        <end position="105"/>
    </location>
</feature>
<evidence type="ECO:0000313" key="2">
    <source>
        <dbReference type="EMBL" id="PNC18825.1"/>
    </source>
</evidence>
<dbReference type="AlphaFoldDB" id="A0A2N8HF12"/>
<dbReference type="Proteomes" id="UP000236000">
    <property type="component" value="Unassembled WGS sequence"/>
</dbReference>
<protein>
    <submittedName>
        <fullName evidence="2">Molecular chaperone Tir</fullName>
    </submittedName>
</protein>
<gene>
    <name evidence="2" type="ORF">CXU22_03245</name>
</gene>
<dbReference type="InterPro" id="IPR036490">
    <property type="entry name" value="ThsB_TIR-like_sf"/>
</dbReference>
<evidence type="ECO:0000259" key="1">
    <source>
        <dbReference type="Pfam" id="PF08937"/>
    </source>
</evidence>
<sequence>MGKIYRLFISHSWKYPNAYQGICSLLNEQNFLYYNHSVPQNDPIHTNGTDKQLYEAIKNKMNSCNCILILAGVYCSYSKWIDKEIKIAKEIYGKPIIAIEPWGSERTSKIVKNNADLIVKWQGKSIVEAIKNIAI</sequence>
<dbReference type="InterPro" id="IPR015032">
    <property type="entry name" value="ThsB__TIR-like_domain"/>
</dbReference>
<dbReference type="Gene3D" id="3.40.50.9200">
    <property type="entry name" value="Hypothetical protein MTH538"/>
    <property type="match status" value="1"/>
</dbReference>
<accession>A0A2N8HF12</accession>
<dbReference type="EMBL" id="PJKA01000006">
    <property type="protein sequence ID" value="PNC18825.1"/>
    <property type="molecule type" value="Genomic_DNA"/>
</dbReference>
<dbReference type="SUPFAM" id="SSF52206">
    <property type="entry name" value="Hypothetical protein MTH538"/>
    <property type="match status" value="1"/>
</dbReference>
<evidence type="ECO:0000313" key="3">
    <source>
        <dbReference type="Proteomes" id="UP000236000"/>
    </source>
</evidence>
<reference evidence="2 3" key="1">
    <citation type="journal article" date="2017" name="BMC Genomics">
        <title>Genome sequencing of 39 Akkermansia muciniphila isolates reveals its population structure, genomic and functional diverisity, and global distribution in mammalian gut microbiotas.</title>
        <authorList>
            <person name="Guo X."/>
            <person name="Li S."/>
            <person name="Zhang J."/>
            <person name="Wu F."/>
            <person name="Li X."/>
            <person name="Wu D."/>
            <person name="Zhang M."/>
            <person name="Ou Z."/>
            <person name="Jie Z."/>
            <person name="Yan Q."/>
            <person name="Li P."/>
            <person name="Yi J."/>
            <person name="Peng Y."/>
        </authorList>
    </citation>
    <scope>NUCLEOTIDE SEQUENCE [LARGE SCALE GENOMIC DNA]</scope>
    <source>
        <strain evidence="2 3">GP24</strain>
    </source>
</reference>
<comment type="caution">
    <text evidence="2">The sequence shown here is derived from an EMBL/GenBank/DDBJ whole genome shotgun (WGS) entry which is preliminary data.</text>
</comment>